<name>A0A5E4N8X4_9HEMI</name>
<dbReference type="PANTHER" id="PTHR12370:SF3">
    <property type="entry name" value="PHOSPHOLIPASE B-LIKE 2-RELATED"/>
    <property type="match status" value="1"/>
</dbReference>
<keyword evidence="9" id="KW-1185">Reference proteome</keyword>
<evidence type="ECO:0000256" key="1">
    <source>
        <dbReference type="ARBA" id="ARBA00007835"/>
    </source>
</evidence>
<proteinExistence type="inferred from homology"/>
<dbReference type="AlphaFoldDB" id="A0A5E4N8X4"/>
<keyword evidence="6" id="KW-0325">Glycoprotein</keyword>
<evidence type="ECO:0000256" key="3">
    <source>
        <dbReference type="ARBA" id="ARBA00022801"/>
    </source>
</evidence>
<dbReference type="PANTHER" id="PTHR12370">
    <property type="entry name" value="PHOSPHOLIPASE B-RELATED"/>
    <property type="match status" value="1"/>
</dbReference>
<feature type="chain" id="PRO_5023000661" description="Phospholipase B-like" evidence="7">
    <location>
        <begin position="22"/>
        <end position="558"/>
    </location>
</feature>
<dbReference type="GO" id="GO:0005576">
    <property type="term" value="C:extracellular region"/>
    <property type="evidence" value="ECO:0007669"/>
    <property type="project" value="TreeGrafter"/>
</dbReference>
<comment type="similarity">
    <text evidence="1 7">Belongs to the phospholipase B-like family.</text>
</comment>
<protein>
    <recommendedName>
        <fullName evidence="7">Phospholipase B-like</fullName>
        <ecNumber evidence="7">3.1.1.-</ecNumber>
    </recommendedName>
</protein>
<evidence type="ECO:0000256" key="5">
    <source>
        <dbReference type="ARBA" id="ARBA00023098"/>
    </source>
</evidence>
<keyword evidence="2 7" id="KW-0732">Signal</keyword>
<dbReference type="InterPro" id="IPR007000">
    <property type="entry name" value="PLipase_B-like"/>
</dbReference>
<reference evidence="8 9" key="1">
    <citation type="submission" date="2019-08" db="EMBL/GenBank/DDBJ databases">
        <authorList>
            <person name="Alioto T."/>
            <person name="Alioto T."/>
            <person name="Gomez Garrido J."/>
        </authorList>
    </citation>
    <scope>NUCLEOTIDE SEQUENCE [LARGE SCALE GENOMIC DNA]</scope>
</reference>
<dbReference type="Gene3D" id="3.60.60.30">
    <property type="match status" value="1"/>
</dbReference>
<accession>A0A5E4N8X4</accession>
<evidence type="ECO:0000256" key="4">
    <source>
        <dbReference type="ARBA" id="ARBA00022963"/>
    </source>
</evidence>
<evidence type="ECO:0000313" key="8">
    <source>
        <dbReference type="EMBL" id="VVC38020.1"/>
    </source>
</evidence>
<evidence type="ECO:0000256" key="6">
    <source>
        <dbReference type="ARBA" id="ARBA00023180"/>
    </source>
</evidence>
<dbReference type="EMBL" id="CABPRJ010001460">
    <property type="protein sequence ID" value="VVC38020.1"/>
    <property type="molecule type" value="Genomic_DNA"/>
</dbReference>
<evidence type="ECO:0000256" key="2">
    <source>
        <dbReference type="ARBA" id="ARBA00022729"/>
    </source>
</evidence>
<evidence type="ECO:0000313" key="9">
    <source>
        <dbReference type="Proteomes" id="UP000325440"/>
    </source>
</evidence>
<keyword evidence="3 7" id="KW-0378">Hydrolase</keyword>
<feature type="signal peptide" evidence="7">
    <location>
        <begin position="1"/>
        <end position="21"/>
    </location>
</feature>
<keyword evidence="4 7" id="KW-0442">Lipid degradation</keyword>
<comment type="function">
    <text evidence="7">Putative phospholipase.</text>
</comment>
<keyword evidence="5 7" id="KW-0443">Lipid metabolism</keyword>
<sequence length="558" mass="64177">MAAATIGFLTTLAVITRFCSCHQNDVGADNVLAYAIADDFGNVSIQPTDGGRFVGKAIYTRDTNTTGWNYLEIFTSRKEDDSMQAYAAGLLEGWITADAIHMYWYNMFRHFCDRRTDVCKTLHEYLRTNRNWVEAQVTEKNGSDAYWYQVGLVYKQLDGLHDGYNANIKEGMQSLSWEHFFWMNIQEDLYDLYDAFNSTHPHRKPFGAGSGSVLIKLLPGYKELFFSHVTWNWYETMMRIQKRYRLNYKESISSNQLVYGHDISFSSYPGFLYSMDDFYLISSGLAVTQTTNTVYNSLLWANVRPIGQISVFVRSMVANRLASDGLAWTKYFQNHNSGTRNNQWLVVNYSLFRPGHQMPENGLLYILEQMPGIVKTQDVTKMLLDQMYWASYNVPFIPAVFKTSGQQDMMNRYGNWFSYHDTPRARLFARDQASVIDLQTMLQLMRSNDFRNDPESRCKHCIPRFSAENAVSSRADLNDRNGSYPFEALGYSNRGATDVKITSHRMFKSLIFVAISGPTSGTSSRLGPYCWSRASANVSHLGLPDCWDFEPETHKWVF</sequence>
<dbReference type="GO" id="GO:0004620">
    <property type="term" value="F:phospholipase activity"/>
    <property type="evidence" value="ECO:0007669"/>
    <property type="project" value="InterPro"/>
</dbReference>
<gene>
    <name evidence="8" type="ORF">CINCED_3A004853</name>
</gene>
<evidence type="ECO:0000256" key="7">
    <source>
        <dbReference type="RuleBase" id="RU364138"/>
    </source>
</evidence>
<organism evidence="8 9">
    <name type="scientific">Cinara cedri</name>
    <dbReference type="NCBI Taxonomy" id="506608"/>
    <lineage>
        <taxon>Eukaryota</taxon>
        <taxon>Metazoa</taxon>
        <taxon>Ecdysozoa</taxon>
        <taxon>Arthropoda</taxon>
        <taxon>Hexapoda</taxon>
        <taxon>Insecta</taxon>
        <taxon>Pterygota</taxon>
        <taxon>Neoptera</taxon>
        <taxon>Paraneoptera</taxon>
        <taxon>Hemiptera</taxon>
        <taxon>Sternorrhyncha</taxon>
        <taxon>Aphidomorpha</taxon>
        <taxon>Aphidoidea</taxon>
        <taxon>Aphididae</taxon>
        <taxon>Lachninae</taxon>
        <taxon>Cinara</taxon>
    </lineage>
</organism>
<dbReference type="OrthoDB" id="443524at2759"/>
<dbReference type="GO" id="GO:0009395">
    <property type="term" value="P:phospholipid catabolic process"/>
    <property type="evidence" value="ECO:0007669"/>
    <property type="project" value="TreeGrafter"/>
</dbReference>
<dbReference type="EC" id="3.1.1.-" evidence="7"/>
<dbReference type="Pfam" id="PF04916">
    <property type="entry name" value="Phospholip_B"/>
    <property type="match status" value="1"/>
</dbReference>
<dbReference type="Proteomes" id="UP000325440">
    <property type="component" value="Unassembled WGS sequence"/>
</dbReference>